<dbReference type="Proteomes" id="UP000694300">
    <property type="component" value="Unassembled WGS sequence"/>
</dbReference>
<comment type="caution">
    <text evidence="1">The sequence shown here is derived from an EMBL/GenBank/DDBJ whole genome shotgun (WGS) entry which is preliminary data.</text>
</comment>
<dbReference type="GO" id="GO:0016874">
    <property type="term" value="F:ligase activity"/>
    <property type="evidence" value="ECO:0007669"/>
    <property type="project" value="UniProtKB-KW"/>
</dbReference>
<dbReference type="RefSeq" id="WP_218594568.1">
    <property type="nucleotide sequence ID" value="NZ_JADQDE010000521.1"/>
</dbReference>
<dbReference type="PANTHER" id="PTHR36932:SF1">
    <property type="entry name" value="CAPSULAR POLYSACCHARIDE BIOSYNTHESIS PROTEIN"/>
    <property type="match status" value="1"/>
</dbReference>
<accession>A0ABS6UHP0</accession>
<evidence type="ECO:0000313" key="1">
    <source>
        <dbReference type="EMBL" id="MBW0131755.1"/>
    </source>
</evidence>
<organism evidence="1 2">
    <name type="scientific">Pseudonocardia oceani</name>
    <dbReference type="NCBI Taxonomy" id="2792013"/>
    <lineage>
        <taxon>Bacteria</taxon>
        <taxon>Bacillati</taxon>
        <taxon>Actinomycetota</taxon>
        <taxon>Actinomycetes</taxon>
        <taxon>Pseudonocardiales</taxon>
        <taxon>Pseudonocardiaceae</taxon>
        <taxon>Pseudonocardia</taxon>
    </lineage>
</organism>
<dbReference type="InterPro" id="IPR053158">
    <property type="entry name" value="CapK_Type1_Caps_Biosynth"/>
</dbReference>
<reference evidence="1 2" key="1">
    <citation type="submission" date="2020-11" db="EMBL/GenBank/DDBJ databases">
        <title>Pseudonocardia abyssalis sp. nov. and Pseudonocardia oceani sp. nov., description and phylogenomic analysis of two novel actinomycetes isolated from the deep Southern Ocean.</title>
        <authorList>
            <person name="Parra J."/>
        </authorList>
    </citation>
    <scope>NUCLEOTIDE SEQUENCE [LARGE SCALE GENOMIC DNA]</scope>
    <source>
        <strain evidence="2">KRD185</strain>
    </source>
</reference>
<dbReference type="EMBL" id="JADQDF010000001">
    <property type="protein sequence ID" value="MBW0131755.1"/>
    <property type="molecule type" value="Genomic_DNA"/>
</dbReference>
<sequence>MDVWRAGRSGPAGLARRQRERLDALVDHARRRSRLYGELYAPLGAGSPPLDELPVVTKAQLMARFDDWVTDPRVTRRGAEEFAADPAHVGREYLGRYLVLTTSGTTGTPALLLQDRPALDVLEALTVVRVAPRMMDPRTLAAVVRGGGRAAAVWATGRPYGGVSLLQRQIHRRPSRARRLRVFSALAPVDELVAELNAFRPAMLSGYATVLAILAREQHEGRLAIRPALINNGGEALTPEARQLVESAFGARVSNGYGASEMIMIAYDCGHGSMHLHADWAVLEPVDADRRPVAPGEPSATVLLTVLANRVQPVIRYDLGDSVVLRPDPCPCGSGLPAIDVVGRTNDVLHLAAVGGRDVALAPLPLVTLVEAVPGVRSVQLVQTSPESIEVRLDVLPGADRARVEHRVHQRLHEHLVRHGLAGVRTTDGATGPERDPRSAKLRQVLVAPG</sequence>
<proteinExistence type="predicted"/>
<name>A0ABS6UHP0_9PSEU</name>
<keyword evidence="1" id="KW-0436">Ligase</keyword>
<dbReference type="PANTHER" id="PTHR36932">
    <property type="entry name" value="CAPSULAR POLYSACCHARIDE BIOSYNTHESIS PROTEIN"/>
    <property type="match status" value="1"/>
</dbReference>
<gene>
    <name evidence="1" type="ORF">I4I82_29370</name>
</gene>
<evidence type="ECO:0000313" key="2">
    <source>
        <dbReference type="Proteomes" id="UP000694300"/>
    </source>
</evidence>
<keyword evidence="2" id="KW-1185">Reference proteome</keyword>
<protein>
    <submittedName>
        <fullName evidence="1">Phenylacetate--CoA ligase family protein</fullName>
    </submittedName>
</protein>